<organism evidence="1 2">
    <name type="scientific">Ilex paraguariensis</name>
    <name type="common">yerba mate</name>
    <dbReference type="NCBI Taxonomy" id="185542"/>
    <lineage>
        <taxon>Eukaryota</taxon>
        <taxon>Viridiplantae</taxon>
        <taxon>Streptophyta</taxon>
        <taxon>Embryophyta</taxon>
        <taxon>Tracheophyta</taxon>
        <taxon>Spermatophyta</taxon>
        <taxon>Magnoliopsida</taxon>
        <taxon>eudicotyledons</taxon>
        <taxon>Gunneridae</taxon>
        <taxon>Pentapetalae</taxon>
        <taxon>asterids</taxon>
        <taxon>campanulids</taxon>
        <taxon>Aquifoliales</taxon>
        <taxon>Aquifoliaceae</taxon>
        <taxon>Ilex</taxon>
    </lineage>
</organism>
<sequence>MNELSLIELENMLKAMELGYCGIVRFHLRIHNEWKVLDDDEDVLGLGSWVNKHKVLDVYVEHTKGDVLDQSQAESNCIPTTQ</sequence>
<evidence type="ECO:0000313" key="2">
    <source>
        <dbReference type="Proteomes" id="UP001642360"/>
    </source>
</evidence>
<evidence type="ECO:0000313" key="1">
    <source>
        <dbReference type="EMBL" id="CAK9188340.1"/>
    </source>
</evidence>
<proteinExistence type="predicted"/>
<comment type="caution">
    <text evidence="1">The sequence shown here is derived from an EMBL/GenBank/DDBJ whole genome shotgun (WGS) entry which is preliminary data.</text>
</comment>
<keyword evidence="2" id="KW-1185">Reference proteome</keyword>
<dbReference type="EMBL" id="CAUOFW020010391">
    <property type="protein sequence ID" value="CAK9188340.1"/>
    <property type="molecule type" value="Genomic_DNA"/>
</dbReference>
<name>A0ABC8V4R9_9AQUA</name>
<dbReference type="Proteomes" id="UP001642360">
    <property type="component" value="Unassembled WGS sequence"/>
</dbReference>
<gene>
    <name evidence="1" type="ORF">ILEXP_LOCUS59008</name>
</gene>
<accession>A0ABC8V4R9</accession>
<dbReference type="AlphaFoldDB" id="A0ABC8V4R9"/>
<protein>
    <submittedName>
        <fullName evidence="1">Uncharacterized protein</fullName>
    </submittedName>
</protein>
<reference evidence="1 2" key="1">
    <citation type="submission" date="2024-02" db="EMBL/GenBank/DDBJ databases">
        <authorList>
            <person name="Vignale AGUSTIN F."/>
            <person name="Sosa J E."/>
            <person name="Modenutti C."/>
        </authorList>
    </citation>
    <scope>NUCLEOTIDE SEQUENCE [LARGE SCALE GENOMIC DNA]</scope>
</reference>